<protein>
    <submittedName>
        <fullName evidence="3">Uncharacterized protein</fullName>
    </submittedName>
</protein>
<organism evidence="2 3">
    <name type="scientific">Steinernema glaseri</name>
    <dbReference type="NCBI Taxonomy" id="37863"/>
    <lineage>
        <taxon>Eukaryota</taxon>
        <taxon>Metazoa</taxon>
        <taxon>Ecdysozoa</taxon>
        <taxon>Nematoda</taxon>
        <taxon>Chromadorea</taxon>
        <taxon>Rhabditida</taxon>
        <taxon>Tylenchina</taxon>
        <taxon>Panagrolaimomorpha</taxon>
        <taxon>Strongyloidoidea</taxon>
        <taxon>Steinernematidae</taxon>
        <taxon>Steinernema</taxon>
    </lineage>
</organism>
<dbReference type="AlphaFoldDB" id="A0A1I7YFB9"/>
<dbReference type="WBParaSite" id="L893_g15817.t1">
    <property type="protein sequence ID" value="L893_g15817.t1"/>
    <property type="gene ID" value="L893_g15817"/>
</dbReference>
<feature type="region of interest" description="Disordered" evidence="1">
    <location>
        <begin position="121"/>
        <end position="145"/>
    </location>
</feature>
<dbReference type="Proteomes" id="UP000095287">
    <property type="component" value="Unplaced"/>
</dbReference>
<sequence length="186" mass="20744">MHEGDDGKGPVEGRSARISSERQLNIAHWDRHECLRGNGGWTRVECREAEVVRPDEKASVLMRKVRRGPGGRPAEVLKKSTMTHLPKTVRIASCAKPDVLVVGHRDSVAQRPFRAQSHDVFRGHGRCNEGTLPKTQSAKKRRQERGMAAIRRHCKARPIHARPSSPARPRLGFIPCPATVRHSAAQ</sequence>
<accession>A0A1I7YFB9</accession>
<keyword evidence="2" id="KW-1185">Reference proteome</keyword>
<reference evidence="3" key="1">
    <citation type="submission" date="2016-11" db="UniProtKB">
        <authorList>
            <consortium name="WormBaseParasite"/>
        </authorList>
    </citation>
    <scope>IDENTIFICATION</scope>
</reference>
<evidence type="ECO:0000313" key="3">
    <source>
        <dbReference type="WBParaSite" id="L893_g15817.t1"/>
    </source>
</evidence>
<proteinExistence type="predicted"/>
<evidence type="ECO:0000313" key="2">
    <source>
        <dbReference type="Proteomes" id="UP000095287"/>
    </source>
</evidence>
<evidence type="ECO:0000256" key="1">
    <source>
        <dbReference type="SAM" id="MobiDB-lite"/>
    </source>
</evidence>
<name>A0A1I7YFB9_9BILA</name>